<organism evidence="2 3">
    <name type="scientific">Agrilutibacter solisilvae</name>
    <dbReference type="NCBI Taxonomy" id="2763317"/>
    <lineage>
        <taxon>Bacteria</taxon>
        <taxon>Pseudomonadati</taxon>
        <taxon>Pseudomonadota</taxon>
        <taxon>Gammaproteobacteria</taxon>
        <taxon>Lysobacterales</taxon>
        <taxon>Lysobacteraceae</taxon>
        <taxon>Agrilutibacter</taxon>
    </lineage>
</organism>
<accession>A0A975ASC5</accession>
<protein>
    <recommendedName>
        <fullName evidence="4">Tetratricopeptide repeat protein</fullName>
    </recommendedName>
</protein>
<dbReference type="EMBL" id="CP071518">
    <property type="protein sequence ID" value="QSX77830.1"/>
    <property type="molecule type" value="Genomic_DNA"/>
</dbReference>
<evidence type="ECO:0008006" key="4">
    <source>
        <dbReference type="Google" id="ProtNLM"/>
    </source>
</evidence>
<evidence type="ECO:0000313" key="2">
    <source>
        <dbReference type="EMBL" id="QSX77830.1"/>
    </source>
</evidence>
<sequence length="330" mass="36158">MQDDTARFQALHERAYDAFDAGQLCEARDLFTSLIERDPTSPHYHYMLALAHKYLRDWPACLEHNLRSLELRGAFDESSHWNAGIAATALGDWAQARAQWEACGIALPPGEGPVEDDFGIVGIRLNPWSHGETLFARRVDVVRAQVLNVPLPESGLRCGDVVLHDGACTGQRDYGEQVVPVFNMLELLARSPCATFTVFIECPSPDDMGSLLALPRPGVVAIEDWTESVRHLCLRCSHGFPHTHERSTDAWDALRSLGMAAASRGDVEDLLDAWKSGSPGRRVESVQAQEDEPTSPADGVVWWRGPEDDDDGSGDGSSDFEGSGRPVPGT</sequence>
<proteinExistence type="predicted"/>
<dbReference type="Gene3D" id="1.25.40.10">
    <property type="entry name" value="Tetratricopeptide repeat domain"/>
    <property type="match status" value="1"/>
</dbReference>
<name>A0A975ASC5_9GAMM</name>
<dbReference type="SUPFAM" id="SSF48452">
    <property type="entry name" value="TPR-like"/>
    <property type="match status" value="1"/>
</dbReference>
<evidence type="ECO:0000313" key="3">
    <source>
        <dbReference type="Proteomes" id="UP000639274"/>
    </source>
</evidence>
<dbReference type="KEGG" id="lsf:I8J32_014025"/>
<dbReference type="AlphaFoldDB" id="A0A975ASC5"/>
<keyword evidence="3" id="KW-1185">Reference proteome</keyword>
<dbReference type="InterPro" id="IPR011990">
    <property type="entry name" value="TPR-like_helical_dom_sf"/>
</dbReference>
<evidence type="ECO:0000256" key="1">
    <source>
        <dbReference type="SAM" id="MobiDB-lite"/>
    </source>
</evidence>
<dbReference type="Proteomes" id="UP000639274">
    <property type="component" value="Chromosome"/>
</dbReference>
<feature type="region of interest" description="Disordered" evidence="1">
    <location>
        <begin position="277"/>
        <end position="330"/>
    </location>
</feature>
<reference evidence="2 3" key="1">
    <citation type="submission" date="2021-03" db="EMBL/GenBank/DDBJ databases">
        <title>Lysobacter sp. nov. isolated from soil of gangwondo yeongwol, south Korea.</title>
        <authorList>
            <person name="Kim K.R."/>
            <person name="Kim K.H."/>
            <person name="Jeon C.O."/>
        </authorList>
    </citation>
    <scope>NUCLEOTIDE SEQUENCE [LARGE SCALE GENOMIC DNA]</scope>
    <source>
        <strain evidence="2 3">R19</strain>
    </source>
</reference>
<dbReference type="RefSeq" id="WP_200615683.1">
    <property type="nucleotide sequence ID" value="NZ_CP071518.1"/>
</dbReference>
<gene>
    <name evidence="2" type="ORF">I8J32_014025</name>
</gene>